<evidence type="ECO:0000256" key="1">
    <source>
        <dbReference type="ARBA" id="ARBA00002184"/>
    </source>
</evidence>
<gene>
    <name evidence="18" type="primary">ptrA</name>
    <name evidence="18" type="ORF">GCM10023211_00910</name>
</gene>
<evidence type="ECO:0000256" key="5">
    <source>
        <dbReference type="ARBA" id="ARBA00022670"/>
    </source>
</evidence>
<reference evidence="19" key="1">
    <citation type="journal article" date="2019" name="Int. J. Syst. Evol. Microbiol.">
        <title>The Global Catalogue of Microorganisms (GCM) 10K type strain sequencing project: providing services to taxonomists for standard genome sequencing and annotation.</title>
        <authorList>
            <consortium name="The Broad Institute Genomics Platform"/>
            <consortium name="The Broad Institute Genome Sequencing Center for Infectious Disease"/>
            <person name="Wu L."/>
            <person name="Ma J."/>
        </authorList>
    </citation>
    <scope>NUCLEOTIDE SEQUENCE [LARGE SCALE GENOMIC DNA]</scope>
    <source>
        <strain evidence="19">JCM 18050</strain>
    </source>
</reference>
<dbReference type="Pfam" id="PF22456">
    <property type="entry name" value="PqqF-like_C_4"/>
    <property type="match status" value="1"/>
</dbReference>
<evidence type="ECO:0000256" key="11">
    <source>
        <dbReference type="ARBA" id="ARBA00031184"/>
    </source>
</evidence>
<evidence type="ECO:0000256" key="8">
    <source>
        <dbReference type="ARBA" id="ARBA00022833"/>
    </source>
</evidence>
<name>A0ABP9MXL9_9GAMM</name>
<keyword evidence="5" id="KW-0645">Protease</keyword>
<feature type="domain" description="Peptidase M16 middle/third" evidence="16">
    <location>
        <begin position="404"/>
        <end position="680"/>
    </location>
</feature>
<evidence type="ECO:0000256" key="7">
    <source>
        <dbReference type="ARBA" id="ARBA00022801"/>
    </source>
</evidence>
<keyword evidence="19" id="KW-1185">Reference proteome</keyword>
<dbReference type="RefSeq" id="WP_345487592.1">
    <property type="nucleotide sequence ID" value="NZ_BAABHY010000001.1"/>
</dbReference>
<dbReference type="InterPro" id="IPR011765">
    <property type="entry name" value="Pept_M16_N"/>
</dbReference>
<evidence type="ECO:0000259" key="15">
    <source>
        <dbReference type="Pfam" id="PF05193"/>
    </source>
</evidence>
<evidence type="ECO:0000256" key="2">
    <source>
        <dbReference type="ARBA" id="ARBA00007261"/>
    </source>
</evidence>
<feature type="domain" description="Peptidase M16 N-terminal" evidence="14">
    <location>
        <begin position="58"/>
        <end position="194"/>
    </location>
</feature>
<evidence type="ECO:0000259" key="14">
    <source>
        <dbReference type="Pfam" id="PF00675"/>
    </source>
</evidence>
<dbReference type="PANTHER" id="PTHR43690:SF18">
    <property type="entry name" value="INSULIN-DEGRADING ENZYME-RELATED"/>
    <property type="match status" value="1"/>
</dbReference>
<keyword evidence="7" id="KW-0378">Hydrolase</keyword>
<dbReference type="InterPro" id="IPR050626">
    <property type="entry name" value="Peptidase_M16"/>
</dbReference>
<evidence type="ECO:0000256" key="3">
    <source>
        <dbReference type="ARBA" id="ARBA00012449"/>
    </source>
</evidence>
<keyword evidence="6" id="KW-0479">Metal-binding</keyword>
<comment type="caution">
    <text evidence="18">The sequence shown here is derived from an EMBL/GenBank/DDBJ whole genome shotgun (WGS) entry which is preliminary data.</text>
</comment>
<protein>
    <recommendedName>
        <fullName evidence="4">Protease 3</fullName>
        <ecNumber evidence="3">3.4.24.55</ecNumber>
    </recommendedName>
    <alternativeName>
        <fullName evidence="12">Pitrilysin</fullName>
    </alternativeName>
    <alternativeName>
        <fullName evidence="11">Protease III</fullName>
    </alternativeName>
    <alternativeName>
        <fullName evidence="10">Protease pi</fullName>
    </alternativeName>
</protein>
<proteinExistence type="inferred from homology"/>
<dbReference type="EC" id="3.4.24.55" evidence="3"/>
<dbReference type="Gene3D" id="3.30.830.10">
    <property type="entry name" value="Metalloenzyme, LuxS/M16 peptidase-like"/>
    <property type="match status" value="4"/>
</dbReference>
<evidence type="ECO:0000256" key="12">
    <source>
        <dbReference type="ARBA" id="ARBA00033450"/>
    </source>
</evidence>
<dbReference type="InterPro" id="IPR032632">
    <property type="entry name" value="Peptidase_M16_M"/>
</dbReference>
<evidence type="ECO:0000256" key="4">
    <source>
        <dbReference type="ARBA" id="ARBA00017565"/>
    </source>
</evidence>
<evidence type="ECO:0000256" key="10">
    <source>
        <dbReference type="ARBA" id="ARBA00029597"/>
    </source>
</evidence>
<sequence length="959" mass="107723">MKKNSLFLAFCISVLFIFSVPAYAQSQSLSYTVLSDTINKSERDDRLYRVIELSNQMKVLLISDHNAVKSLASIALPVGSLHDPKTQQGLAHYTEHMVLMGSKKYPKAASFAEFLSQHAGKYNASTYAYRTAFYFEVENSAFEGALDRLADAIAQPLLDPKYANRERNAVDSELTMARSNDGFRIGQVDAETINQDHPAAMFSGGNLETLSDKPDSVLQTELEHFHHHYYSANIMVGVVYSNQSLDELALAANKTFGQITNREVKVDDIQQTAITTQNVGKMIYMEPAQAKKVLYIQFPIANNIAQFSDKSDEYIGYLIDNRSPNTLFDKLQKQGLIESINTNLGPMRYGNSGILSIFVGLTDQGLAQKDLVIGDIFAYLKLIAQQGINQQYYDEITKVLALDFKYPDITRDMAYVEWLSDQMLFYPVNHVLDADYIATHFNAETIAARLNSLTVDNARIWVIAPNQQTNKVAYFVNAPYRIDDISQQQKQRFIALAADSQFSLPMVNPYIVDDVTILAQGDSATDSKMQPFDPAGNHFHFTSQYFANEPKANIIFSLRTNQALQTVENQVKFTLMDYIVNRELATLRFQASVAGVSLSSFSDSGLSLSLSGFNQHLGDMLIEMLATYHSATINDANLELAKSWYLEKLDAADHANSYTLALQTLGALSSSQYFERESKRAVIPTISVSDLQQYRDELLFNSVPYMLSLGNMTEPQSLAIYNELKHTLNQEARYQIEPNIMIKKVLDANITKHSDSTDNALLVGYVPANVDSITGRVTSHLLYNIISPWFYDQLRSNEQLGYAVFALPIGLGDSYGVGFLIQSNQYDPAYLYQRYQAFYPTALDKLNELTESEFNQYKQSLINELSMPPQTLDEEFDHYLSDFSQSKFTFDSRQENLARLATLTQADLVDFYRKSITHPTGLTLVSQVLGTQPDKSINGIDGVTPYSGAEALQKVLHDQ</sequence>
<evidence type="ECO:0000256" key="9">
    <source>
        <dbReference type="ARBA" id="ARBA00023049"/>
    </source>
</evidence>
<dbReference type="NCBIfam" id="NF011681">
    <property type="entry name" value="PRK15101.1"/>
    <property type="match status" value="1"/>
</dbReference>
<feature type="chain" id="PRO_5045864989" description="Protease 3" evidence="13">
    <location>
        <begin position="25"/>
        <end position="959"/>
    </location>
</feature>
<dbReference type="PANTHER" id="PTHR43690">
    <property type="entry name" value="NARDILYSIN"/>
    <property type="match status" value="1"/>
</dbReference>
<dbReference type="EMBL" id="BAABHY010000001">
    <property type="protein sequence ID" value="GAA5103959.1"/>
    <property type="molecule type" value="Genomic_DNA"/>
</dbReference>
<dbReference type="Pfam" id="PF05193">
    <property type="entry name" value="Peptidase_M16_C"/>
    <property type="match status" value="1"/>
</dbReference>
<dbReference type="Pfam" id="PF00675">
    <property type="entry name" value="Peptidase_M16"/>
    <property type="match status" value="1"/>
</dbReference>
<evidence type="ECO:0000256" key="6">
    <source>
        <dbReference type="ARBA" id="ARBA00022723"/>
    </source>
</evidence>
<dbReference type="Pfam" id="PF16187">
    <property type="entry name" value="Peptidase_M16_M"/>
    <property type="match status" value="1"/>
</dbReference>
<dbReference type="SUPFAM" id="SSF63411">
    <property type="entry name" value="LuxS/MPP-like metallohydrolase"/>
    <property type="match status" value="4"/>
</dbReference>
<feature type="domain" description="Coenzyme PQQ synthesis protein F-like C-terminal lobe" evidence="17">
    <location>
        <begin position="781"/>
        <end position="879"/>
    </location>
</feature>
<organism evidence="18 19">
    <name type="scientific">Orbus sasakiae</name>
    <dbReference type="NCBI Taxonomy" id="1078475"/>
    <lineage>
        <taxon>Bacteria</taxon>
        <taxon>Pseudomonadati</taxon>
        <taxon>Pseudomonadota</taxon>
        <taxon>Gammaproteobacteria</taxon>
        <taxon>Orbales</taxon>
        <taxon>Orbaceae</taxon>
        <taxon>Orbus</taxon>
    </lineage>
</organism>
<evidence type="ECO:0000259" key="16">
    <source>
        <dbReference type="Pfam" id="PF16187"/>
    </source>
</evidence>
<evidence type="ECO:0000313" key="18">
    <source>
        <dbReference type="EMBL" id="GAA5103959.1"/>
    </source>
</evidence>
<dbReference type="Proteomes" id="UP001500171">
    <property type="component" value="Unassembled WGS sequence"/>
</dbReference>
<keyword evidence="8" id="KW-0862">Zinc</keyword>
<dbReference type="InterPro" id="IPR054734">
    <property type="entry name" value="PqqF-like_C_4"/>
</dbReference>
<keyword evidence="13" id="KW-0732">Signal</keyword>
<evidence type="ECO:0000259" key="17">
    <source>
        <dbReference type="Pfam" id="PF22456"/>
    </source>
</evidence>
<keyword evidence="9" id="KW-0482">Metalloprotease</keyword>
<evidence type="ECO:0000256" key="13">
    <source>
        <dbReference type="SAM" id="SignalP"/>
    </source>
</evidence>
<comment type="similarity">
    <text evidence="2">Belongs to the peptidase M16 family.</text>
</comment>
<evidence type="ECO:0000313" key="19">
    <source>
        <dbReference type="Proteomes" id="UP001500171"/>
    </source>
</evidence>
<feature type="domain" description="Peptidase M16 C-terminal" evidence="15">
    <location>
        <begin position="220"/>
        <end position="396"/>
    </location>
</feature>
<feature type="signal peptide" evidence="13">
    <location>
        <begin position="1"/>
        <end position="24"/>
    </location>
</feature>
<dbReference type="InterPro" id="IPR007863">
    <property type="entry name" value="Peptidase_M16_C"/>
</dbReference>
<comment type="function">
    <text evidence="1">Endopeptidase that degrades small peptides of less than 7 kDa, such as glucagon and insulin.</text>
</comment>
<accession>A0ABP9MXL9</accession>
<dbReference type="InterPro" id="IPR011249">
    <property type="entry name" value="Metalloenz_LuxS/M16"/>
</dbReference>